<dbReference type="InterPro" id="IPR010359">
    <property type="entry name" value="IrrE_HExxH"/>
</dbReference>
<dbReference type="Pfam" id="PF18842">
    <property type="entry name" value="LPD26"/>
    <property type="match status" value="1"/>
</dbReference>
<feature type="domain" description="N-terminal" evidence="3">
    <location>
        <begin position="483"/>
        <end position="605"/>
    </location>
</feature>
<dbReference type="InterPro" id="IPR040672">
    <property type="entry name" value="LPD34"/>
</dbReference>
<dbReference type="Pfam" id="PF18830">
    <property type="entry name" value="LPD16"/>
    <property type="match status" value="1"/>
</dbReference>
<dbReference type="RefSeq" id="WP_092372049.1">
    <property type="nucleotide sequence ID" value="NZ_FOIM01000073.1"/>
</dbReference>
<evidence type="ECO:0000259" key="2">
    <source>
        <dbReference type="Pfam" id="PF06114"/>
    </source>
</evidence>
<dbReference type="GO" id="GO:0003697">
    <property type="term" value="F:single-stranded DNA binding"/>
    <property type="evidence" value="ECO:0007669"/>
    <property type="project" value="InterPro"/>
</dbReference>
<feature type="compositionally biased region" description="Low complexity" evidence="1">
    <location>
        <begin position="776"/>
        <end position="796"/>
    </location>
</feature>
<dbReference type="InterPro" id="IPR041045">
    <property type="entry name" value="LPD25"/>
</dbReference>
<dbReference type="InterPro" id="IPR040568">
    <property type="entry name" value="LPD16"/>
</dbReference>
<dbReference type="InterPro" id="IPR009899">
    <property type="entry name" value="ArdA"/>
</dbReference>
<dbReference type="STRING" id="460384.SAMN05216313_1731"/>
<feature type="domain" description="IrrE N-terminal-like" evidence="2">
    <location>
        <begin position="655"/>
        <end position="722"/>
    </location>
</feature>
<feature type="domain" description="Large polyvalent protein-associated" evidence="4">
    <location>
        <begin position="862"/>
        <end position="941"/>
    </location>
</feature>
<accession>A0A1I0KE59</accession>
<evidence type="ECO:0000259" key="3">
    <source>
        <dbReference type="Pfam" id="PF08401"/>
    </source>
</evidence>
<feature type="domain" description="Large polyvalent protein associated" evidence="5">
    <location>
        <begin position="1055"/>
        <end position="1150"/>
    </location>
</feature>
<dbReference type="Pfam" id="PF07275">
    <property type="entry name" value="ArdA"/>
    <property type="match status" value="1"/>
</dbReference>
<evidence type="ECO:0000259" key="4">
    <source>
        <dbReference type="Pfam" id="PF18830"/>
    </source>
</evidence>
<keyword evidence="9" id="KW-1185">Reference proteome</keyword>
<feature type="domain" description="Large polyvalent protein associated" evidence="7">
    <location>
        <begin position="1"/>
        <end position="213"/>
    </location>
</feature>
<feature type="non-terminal residue" evidence="8">
    <location>
        <position position="1285"/>
    </location>
</feature>
<gene>
    <name evidence="8" type="ORF">SAMN05216313_1731</name>
</gene>
<dbReference type="EMBL" id="FOIM01000073">
    <property type="protein sequence ID" value="SEU22707.1"/>
    <property type="molecule type" value="Genomic_DNA"/>
</dbReference>
<dbReference type="Pfam" id="PF18840">
    <property type="entry name" value="LPD25"/>
    <property type="match status" value="1"/>
</dbReference>
<evidence type="ECO:0000256" key="1">
    <source>
        <dbReference type="SAM" id="MobiDB-lite"/>
    </source>
</evidence>
<sequence length="1285" mass="143691">MSYSSYDHDDLEPASTMRIERRIYFESGKADLSEMVKLPLAELLSLRAESAAAEQEVFDRLKEQAAAWEEQAGRTLFLDKALEYARTLPVTHTANQWEAPDEYRHIRSNMVYQMDYSISENTRYDSAAQKSVPYSWTLRWSLRTNAPGSYRQAKIAGQDRKVFASREELDKYLNGRIKAHEHYFTEISPVIPKEYADYFKVNGCLLPGYTIEGEEPAKAAKLPAQEETAQPQQTAATPERREPVNEVFSIFLDNRAEAQTGGPHGYWLSLPTTAEQVQEALKEIHITADNQQDLFIGGFSAPEGKPLELPEDLIKAASVDELNFLATQLQRLDAVELTELNAAMQSPAKMQTIGQLLDYAENTDCFVLINAKDNRSLGEYYLNDSGLFVVPDPWKPAIDTDRLGSFIASEEQGTFTDYGYILRTSDEWQRVHEGQPVPEEYRVMAYPAPEILREESKVQPEAAAPTKAPQPVTPILLNGQNSAERMKEITDRLETGIQELFESERYKAYLTTMSKFHSYSFNNTLLIAMQGGQLVAGYNKWRDDFHRNVKKGEKAIKILAPAPFKAKKEVQKLDAQGRPVMGKDGKPVTEVQEIQVPAFKIVSVFDVSQTEGEPLPSIGVEELTGSVERYGEFFKALEQTSPVPIGFEDIPGGSHGYYHLTEKRIAIQEGMSELQTLKTAIHEIAHSKLHAIDPEAPAIEQADRPDSRTREVQAESVAYAVCQHYGLDTSDYSFGYVAGWSSGKDLKELKASLETIRATAHELITTIDGHLAQLQQQRQAQQEQPQAAPLEQAAEQPDPDSVFSKLSPKQQQEMTASVKAMLQTLIDADLKSTGEVSQGTKEAAQAQGFTIAGDGTLEQAEAQQEAAYRLESGDYLYIQTSETGYDYTLYGPDYKELDGGQLDNLDLSLAEAGKEILAIHELPAGTMEPLTGDRLDDFLEATEQANAIPQPQAWNGIDGLLNGNPFMPEASPADRAAALIAVAEQNAPRLGGEERQLIMAYAEAVDDTEKVIGLINRLCEQGYEMQHGHMDDFMKSQIESEIAVERAEQTIAHDPAAEPIVTILWSESPHLKDGQQMPLHEAEAVFGALDSSKRLEREQPDHAGSWYDKTKFRIDFTMQGQPDNYEGRQDFGDGDGSLIEHIQGYHEYYAQDESWKNHVLHHEGPEAWEADKAQREMLLYEFVPYMKQHCTLSRMEQEAQRLLQSGDSLPPEQTAYLTALVDYVTECRPLLNQGQYQLPEPPQLSDFDKSLQDYKVQVQAEVAQEAEDAGLTVEEYLASGSDAPA</sequence>
<dbReference type="Proteomes" id="UP000198508">
    <property type="component" value="Unassembled WGS sequence"/>
</dbReference>
<evidence type="ECO:0000313" key="8">
    <source>
        <dbReference type="EMBL" id="SEU22707.1"/>
    </source>
</evidence>
<evidence type="ECO:0000259" key="7">
    <source>
        <dbReference type="Pfam" id="PF18852"/>
    </source>
</evidence>
<evidence type="ECO:0000259" key="6">
    <source>
        <dbReference type="Pfam" id="PF18842"/>
    </source>
</evidence>
<feature type="region of interest" description="Disordered" evidence="1">
    <location>
        <begin position="776"/>
        <end position="809"/>
    </location>
</feature>
<organism evidence="8 9">
    <name type="scientific">Enterocloster lavalensis</name>
    <dbReference type="NCBI Taxonomy" id="460384"/>
    <lineage>
        <taxon>Bacteria</taxon>
        <taxon>Bacillati</taxon>
        <taxon>Bacillota</taxon>
        <taxon>Clostridia</taxon>
        <taxon>Lachnospirales</taxon>
        <taxon>Lachnospiraceae</taxon>
        <taxon>Enterocloster</taxon>
    </lineage>
</organism>
<dbReference type="Pfam" id="PF18852">
    <property type="entry name" value="LPD34"/>
    <property type="match status" value="1"/>
</dbReference>
<evidence type="ECO:0000259" key="5">
    <source>
        <dbReference type="Pfam" id="PF18840"/>
    </source>
</evidence>
<protein>
    <submittedName>
        <fullName evidence="8">Antirestriction protein ArdC</fullName>
    </submittedName>
</protein>
<dbReference type="Pfam" id="PF08401">
    <property type="entry name" value="ArdcN"/>
    <property type="match status" value="1"/>
</dbReference>
<name>A0A1I0KE59_9FIRM</name>
<feature type="domain" description="Large polyvalent protein associated" evidence="6">
    <location>
        <begin position="796"/>
        <end position="858"/>
    </location>
</feature>
<dbReference type="InterPro" id="IPR013610">
    <property type="entry name" value="ArdC_N"/>
</dbReference>
<dbReference type="InterPro" id="IPR040936">
    <property type="entry name" value="LPD26"/>
</dbReference>
<proteinExistence type="predicted"/>
<reference evidence="9" key="1">
    <citation type="submission" date="2016-10" db="EMBL/GenBank/DDBJ databases">
        <authorList>
            <person name="Varghese N."/>
            <person name="Submissions S."/>
        </authorList>
    </citation>
    <scope>NUCLEOTIDE SEQUENCE [LARGE SCALE GENOMIC DNA]</scope>
    <source>
        <strain evidence="9">NLAE-zl-G277</strain>
    </source>
</reference>
<dbReference type="Pfam" id="PF06114">
    <property type="entry name" value="Peptidase_M78"/>
    <property type="match status" value="1"/>
</dbReference>
<evidence type="ECO:0000313" key="9">
    <source>
        <dbReference type="Proteomes" id="UP000198508"/>
    </source>
</evidence>